<keyword evidence="1" id="KW-0418">Kinase</keyword>
<keyword evidence="3" id="KW-0067">ATP-binding</keyword>
<dbReference type="InterPro" id="IPR050267">
    <property type="entry name" value="Anti-sigma-factor_SerPK"/>
</dbReference>
<proteinExistence type="predicted"/>
<gene>
    <name evidence="3" type="ORF">ACFP3J_23630</name>
</gene>
<dbReference type="Proteomes" id="UP001596065">
    <property type="component" value="Unassembled WGS sequence"/>
</dbReference>
<keyword evidence="3" id="KW-0547">Nucleotide-binding</keyword>
<organism evidence="3 4">
    <name type="scientific">Streptomyces nogalater</name>
    <dbReference type="NCBI Taxonomy" id="38314"/>
    <lineage>
        <taxon>Bacteria</taxon>
        <taxon>Bacillati</taxon>
        <taxon>Actinomycetota</taxon>
        <taxon>Actinomycetes</taxon>
        <taxon>Kitasatosporales</taxon>
        <taxon>Streptomycetaceae</taxon>
        <taxon>Streptomyces</taxon>
    </lineage>
</organism>
<evidence type="ECO:0000259" key="2">
    <source>
        <dbReference type="Pfam" id="PF13581"/>
    </source>
</evidence>
<dbReference type="CDD" id="cd16936">
    <property type="entry name" value="HATPase_RsbW-like"/>
    <property type="match status" value="1"/>
</dbReference>
<evidence type="ECO:0000256" key="1">
    <source>
        <dbReference type="ARBA" id="ARBA00022527"/>
    </source>
</evidence>
<evidence type="ECO:0000313" key="4">
    <source>
        <dbReference type="Proteomes" id="UP001596065"/>
    </source>
</evidence>
<protein>
    <submittedName>
        <fullName evidence="3">ATP-binding protein</fullName>
    </submittedName>
</protein>
<reference evidence="4" key="1">
    <citation type="journal article" date="2019" name="Int. J. Syst. Evol. Microbiol.">
        <title>The Global Catalogue of Microorganisms (GCM) 10K type strain sequencing project: providing services to taxonomists for standard genome sequencing and annotation.</title>
        <authorList>
            <consortium name="The Broad Institute Genomics Platform"/>
            <consortium name="The Broad Institute Genome Sequencing Center for Infectious Disease"/>
            <person name="Wu L."/>
            <person name="Ma J."/>
        </authorList>
    </citation>
    <scope>NUCLEOTIDE SEQUENCE [LARGE SCALE GENOMIC DNA]</scope>
    <source>
        <strain evidence="4">KCTC 5701</strain>
    </source>
</reference>
<feature type="domain" description="Histidine kinase/HSP90-like ATPase" evidence="2">
    <location>
        <begin position="29"/>
        <end position="140"/>
    </location>
</feature>
<dbReference type="SUPFAM" id="SSF55874">
    <property type="entry name" value="ATPase domain of HSP90 chaperone/DNA topoisomerase II/histidine kinase"/>
    <property type="match status" value="1"/>
</dbReference>
<keyword evidence="1" id="KW-0808">Transferase</keyword>
<dbReference type="Pfam" id="PF13581">
    <property type="entry name" value="HATPase_c_2"/>
    <property type="match status" value="1"/>
</dbReference>
<accession>A0ABW0WM70</accession>
<comment type="caution">
    <text evidence="3">The sequence shown here is derived from an EMBL/GenBank/DDBJ whole genome shotgun (WGS) entry which is preliminary data.</text>
</comment>
<name>A0ABW0WM70_STRNO</name>
<dbReference type="EMBL" id="JBHSOE010000045">
    <property type="protein sequence ID" value="MFC5658457.1"/>
    <property type="molecule type" value="Genomic_DNA"/>
</dbReference>
<keyword evidence="4" id="KW-1185">Reference proteome</keyword>
<dbReference type="InterPro" id="IPR036890">
    <property type="entry name" value="HATPase_C_sf"/>
</dbReference>
<keyword evidence="1" id="KW-0723">Serine/threonine-protein kinase</keyword>
<dbReference type="GO" id="GO:0005524">
    <property type="term" value="F:ATP binding"/>
    <property type="evidence" value="ECO:0007669"/>
    <property type="project" value="UniProtKB-KW"/>
</dbReference>
<dbReference type="PANTHER" id="PTHR35526:SF3">
    <property type="entry name" value="ANTI-SIGMA-F FACTOR RSBW"/>
    <property type="match status" value="1"/>
</dbReference>
<sequence>MRLTTHTDPGLTQAGSSAATVRALEISIAADGALVAEVRHSVRATLTSWGAGAIADDMAVVASELASNALKHAGSDATVRLQLVGGQALLEVDDSSMQRPVPRRVGAEVEEGRGLFLVQALAAEWGWRYRKGDGKTVWASLPAPAGCAA</sequence>
<evidence type="ECO:0000313" key="3">
    <source>
        <dbReference type="EMBL" id="MFC5658457.1"/>
    </source>
</evidence>
<dbReference type="PANTHER" id="PTHR35526">
    <property type="entry name" value="ANTI-SIGMA-F FACTOR RSBW-RELATED"/>
    <property type="match status" value="1"/>
</dbReference>
<dbReference type="Gene3D" id="3.30.565.10">
    <property type="entry name" value="Histidine kinase-like ATPase, C-terminal domain"/>
    <property type="match status" value="1"/>
</dbReference>
<dbReference type="RefSeq" id="WP_344352224.1">
    <property type="nucleotide sequence ID" value="NZ_BAAASM010000056.1"/>
</dbReference>
<dbReference type="InterPro" id="IPR003594">
    <property type="entry name" value="HATPase_dom"/>
</dbReference>